<geneLocation type="mitochondrion" evidence="2"/>
<reference evidence="2" key="1">
    <citation type="journal article" date="2018" name="J. Hered.">
        <title>One hundred mitochondrial genomes of cicadas.</title>
        <authorList>
            <person name="Lukasik P."/>
            <person name="Chong R.A."/>
            <person name="Nazario K."/>
            <person name="Matsuura Y."/>
            <person name="Bublitz D."/>
            <person name="Campbell M.A."/>
            <person name="Meyer M."/>
            <person name="Van Leuven J.T."/>
            <person name="Pessacq P."/>
            <person name="Veloso C."/>
            <person name="Simon C."/>
            <person name="McCutcheon J.P."/>
        </authorList>
    </citation>
    <scope>NUCLEOTIDE SEQUENCE</scope>
    <source>
        <strain evidence="2">PL632</strain>
        <tissue evidence="2">Bacteriome</tissue>
    </source>
</reference>
<accession>A0A3S5GLC0</accession>
<keyword evidence="2" id="KW-0496">Mitochondrion</keyword>
<dbReference type="AlphaFoldDB" id="A0A3S5GLC0"/>
<keyword evidence="1" id="KW-1133">Transmembrane helix</keyword>
<name>A0A3S5GLC0_9HEMI</name>
<evidence type="ECO:0000256" key="1">
    <source>
        <dbReference type="SAM" id="Phobius"/>
    </source>
</evidence>
<feature type="transmembrane region" description="Helical" evidence="1">
    <location>
        <begin position="6"/>
        <end position="29"/>
    </location>
</feature>
<evidence type="ECO:0000313" key="2">
    <source>
        <dbReference type="EMBL" id="AWV84371.1"/>
    </source>
</evidence>
<keyword evidence="1" id="KW-0812">Transmembrane</keyword>
<organism evidence="2">
    <name type="scientific">Mendozana platypleura</name>
    <dbReference type="NCBI Taxonomy" id="2219948"/>
    <lineage>
        <taxon>Eukaryota</taxon>
        <taxon>Metazoa</taxon>
        <taxon>Ecdysozoa</taxon>
        <taxon>Arthropoda</taxon>
        <taxon>Hexapoda</taxon>
        <taxon>Insecta</taxon>
        <taxon>Pterygota</taxon>
        <taxon>Neoptera</taxon>
        <taxon>Paraneoptera</taxon>
        <taxon>Hemiptera</taxon>
        <taxon>Auchenorrhyncha</taxon>
        <taxon>Cicadoidea</taxon>
        <taxon>Cicadidae</taxon>
        <taxon>Tibicininae</taxon>
        <taxon>Tettigadini</taxon>
        <taxon>Mendozana</taxon>
    </lineage>
</organism>
<proteinExistence type="predicted"/>
<keyword evidence="1" id="KW-0472">Membrane</keyword>
<sequence>MPQMSPMYWLLLLFYFLFIMVFLMTFIYFNYFNVAKMSNVNLGVHEINWMW</sequence>
<gene>
    <name evidence="2" type="primary">atp8</name>
</gene>
<protein>
    <submittedName>
        <fullName evidence="2">ATP synthase F0 subunit 8</fullName>
    </submittedName>
</protein>
<dbReference type="EMBL" id="MG737808">
    <property type="protein sequence ID" value="AWV84371.1"/>
    <property type="molecule type" value="Genomic_DNA"/>
</dbReference>